<dbReference type="Proteomes" id="UP001621714">
    <property type="component" value="Unassembled WGS sequence"/>
</dbReference>
<feature type="transmembrane region" description="Helical" evidence="1">
    <location>
        <begin position="21"/>
        <end position="37"/>
    </location>
</feature>
<accession>A0ABW8Q010</accession>
<keyword evidence="3" id="KW-1185">Reference proteome</keyword>
<comment type="caution">
    <text evidence="2">The sequence shown here is derived from an EMBL/GenBank/DDBJ whole genome shotgun (WGS) entry which is preliminary data.</text>
</comment>
<evidence type="ECO:0000313" key="3">
    <source>
        <dbReference type="Proteomes" id="UP001621714"/>
    </source>
</evidence>
<dbReference type="RefSeq" id="WP_405341593.1">
    <property type="nucleotide sequence ID" value="NZ_JBANFI010000040.1"/>
</dbReference>
<keyword evidence="1" id="KW-0472">Membrane</keyword>
<reference evidence="2 3" key="1">
    <citation type="submission" date="2024-02" db="EMBL/GenBank/DDBJ databases">
        <title>Marinospirillum sp. MEB 164 isolated from Lonar lake sediment.</title>
        <authorList>
            <person name="Joshi A."/>
            <person name="Thite S."/>
        </authorList>
    </citation>
    <scope>NUCLEOTIDE SEQUENCE [LARGE SCALE GENOMIC DNA]</scope>
    <source>
        <strain evidence="2 3">MEB164</strain>
    </source>
</reference>
<sequence>MMRTIEKSAMTLARAADGNPIITTVVTILFFLGFNILEGQIELLIWGERFPHWLDPIFIVGFMAYAAYSVYACAVFNSAKQRV</sequence>
<keyword evidence="1" id="KW-0812">Transmembrane</keyword>
<protein>
    <submittedName>
        <fullName evidence="2">Uncharacterized protein</fullName>
    </submittedName>
</protein>
<organism evidence="2 3">
    <name type="scientific">Marinospirillum alkalitolerans</name>
    <dbReference type="NCBI Taxonomy" id="3123374"/>
    <lineage>
        <taxon>Bacteria</taxon>
        <taxon>Pseudomonadati</taxon>
        <taxon>Pseudomonadota</taxon>
        <taxon>Gammaproteobacteria</taxon>
        <taxon>Oceanospirillales</taxon>
        <taxon>Oceanospirillaceae</taxon>
        <taxon>Marinospirillum</taxon>
    </lineage>
</organism>
<dbReference type="EMBL" id="JBANFI010000040">
    <property type="protein sequence ID" value="MFK7161895.1"/>
    <property type="molecule type" value="Genomic_DNA"/>
</dbReference>
<keyword evidence="1" id="KW-1133">Transmembrane helix</keyword>
<feature type="transmembrane region" description="Helical" evidence="1">
    <location>
        <begin position="57"/>
        <end position="79"/>
    </location>
</feature>
<evidence type="ECO:0000313" key="2">
    <source>
        <dbReference type="EMBL" id="MFK7161895.1"/>
    </source>
</evidence>
<proteinExistence type="predicted"/>
<evidence type="ECO:0000256" key="1">
    <source>
        <dbReference type="SAM" id="Phobius"/>
    </source>
</evidence>
<gene>
    <name evidence="2" type="ORF">V6U78_12715</name>
</gene>
<name>A0ABW8Q010_9GAMM</name>